<keyword evidence="2" id="KW-1133">Transmembrane helix</keyword>
<dbReference type="Gene3D" id="1.20.120.330">
    <property type="entry name" value="Nucleotidyltransferases domain 2"/>
    <property type="match status" value="1"/>
</dbReference>
<dbReference type="GO" id="GO:0007172">
    <property type="term" value="P:signal complex assembly"/>
    <property type="evidence" value="ECO:0007669"/>
    <property type="project" value="InterPro"/>
</dbReference>
<evidence type="ECO:0000313" key="4">
    <source>
        <dbReference type="Proteomes" id="UP000095282"/>
    </source>
</evidence>
<organism evidence="4 5">
    <name type="scientific">Caenorhabditis tropicalis</name>
    <dbReference type="NCBI Taxonomy" id="1561998"/>
    <lineage>
        <taxon>Eukaryota</taxon>
        <taxon>Metazoa</taxon>
        <taxon>Ecdysozoa</taxon>
        <taxon>Nematoda</taxon>
        <taxon>Chromadorea</taxon>
        <taxon>Rhabditida</taxon>
        <taxon>Rhabditina</taxon>
        <taxon>Rhabditomorpha</taxon>
        <taxon>Rhabditoidea</taxon>
        <taxon>Rhabditidae</taxon>
        <taxon>Peloderinae</taxon>
        <taxon>Caenorhabditis</taxon>
    </lineage>
</organism>
<dbReference type="GO" id="GO:0004713">
    <property type="term" value="F:protein tyrosine kinase activity"/>
    <property type="evidence" value="ECO:0007669"/>
    <property type="project" value="InterPro"/>
</dbReference>
<proteinExistence type="predicted"/>
<evidence type="ECO:0000313" key="5">
    <source>
        <dbReference type="WBParaSite" id="Csp11.Scaffold625.g6340.t1"/>
    </source>
</evidence>
<dbReference type="Proteomes" id="UP000095282">
    <property type="component" value="Unplaced"/>
</dbReference>
<keyword evidence="2" id="KW-0812">Transmembrane</keyword>
<protein>
    <submittedName>
        <fullName evidence="5">Focal_AT domain-containing protein</fullName>
    </submittedName>
</protein>
<dbReference type="SUPFAM" id="SSF68993">
    <property type="entry name" value="FAT domain of focal adhesion kinase"/>
    <property type="match status" value="1"/>
</dbReference>
<keyword evidence="4" id="KW-1185">Reference proteome</keyword>
<sequence>MRVRIILRLVLWVPFILFFIFRICFVGRSILDDSALGFVLFTAFHIAICYSYHCAMTPMTLTLALSALTGMVSAEVIDSMFNESSVCVHYAMGIEKFMGVSKENSQPMKLILLNFIGFMLTFGLMYLQILQLQHDELMKQFVFETTGPSIIFTEELTQDIDGYFEELRLDYYEQADLDKISFKLFSFSLRTLFAQLRLIEFSIIDFSINIIEDVRQQVIRNVPPDHIIVGKPMNAAGVIVAEMSSLPSLTLYRTMEEQKRQAEEDAKWLEQEDEEDDDLDQIPSTSHSSVENIRTSNGYLHQTPTSTRSLRFEDKTSRDLRRSVDGVCDAVTKLQNSFNNLTHNDDFLHSVKEVTSQLREMLIVASGMRDRVTTATQRTEVDMTKTLIANDMKQMSRVMAKLQVNGDQTTFNTLRRDVVRICGELAVNCTTLQLQLTQPPLENEFSALLSNC</sequence>
<dbReference type="GO" id="GO:0005925">
    <property type="term" value="C:focal adhesion"/>
    <property type="evidence" value="ECO:0007669"/>
    <property type="project" value="InterPro"/>
</dbReference>
<keyword evidence="2" id="KW-0472">Membrane</keyword>
<evidence type="ECO:0000259" key="3">
    <source>
        <dbReference type="Pfam" id="PF03623"/>
    </source>
</evidence>
<dbReference type="AlphaFoldDB" id="A0A1I7TIS4"/>
<accession>A0A1I7TIS4</accession>
<dbReference type="eggNOG" id="KOG4257">
    <property type="taxonomic scope" value="Eukaryota"/>
</dbReference>
<reference evidence="5" key="1">
    <citation type="submission" date="2016-11" db="UniProtKB">
        <authorList>
            <consortium name="WormBaseParasite"/>
        </authorList>
    </citation>
    <scope>IDENTIFICATION</scope>
</reference>
<dbReference type="InterPro" id="IPR005189">
    <property type="entry name" value="Focal_adhesion_kin_target_dom"/>
</dbReference>
<dbReference type="STRING" id="1561998.A0A1I7TIS4"/>
<dbReference type="Pfam" id="PF03623">
    <property type="entry name" value="Focal_AT"/>
    <property type="match status" value="1"/>
</dbReference>
<dbReference type="WBParaSite" id="Csp11.Scaffold625.g6340.t1">
    <property type="protein sequence ID" value="Csp11.Scaffold625.g6340.t1"/>
    <property type="gene ID" value="Csp11.Scaffold625.g6340"/>
</dbReference>
<dbReference type="FunFam" id="1.20.120.330:FF:000024">
    <property type="entry name" value="Inactive tyrosine-protein kinase kin-32"/>
    <property type="match status" value="1"/>
</dbReference>
<evidence type="ECO:0000256" key="1">
    <source>
        <dbReference type="SAM" id="MobiDB-lite"/>
    </source>
</evidence>
<dbReference type="InterPro" id="IPR036137">
    <property type="entry name" value="Focal_adhe_kin_target_dom_sf"/>
</dbReference>
<feature type="transmembrane region" description="Helical" evidence="2">
    <location>
        <begin position="110"/>
        <end position="129"/>
    </location>
</feature>
<evidence type="ECO:0000256" key="2">
    <source>
        <dbReference type="SAM" id="Phobius"/>
    </source>
</evidence>
<feature type="compositionally biased region" description="Acidic residues" evidence="1">
    <location>
        <begin position="271"/>
        <end position="280"/>
    </location>
</feature>
<feature type="transmembrane region" description="Helical" evidence="2">
    <location>
        <begin position="9"/>
        <end position="30"/>
    </location>
</feature>
<name>A0A1I7TIS4_9PELO</name>
<feature type="region of interest" description="Disordered" evidence="1">
    <location>
        <begin position="262"/>
        <end position="290"/>
    </location>
</feature>
<feature type="domain" description="Focal AT" evidence="3">
    <location>
        <begin position="315"/>
        <end position="432"/>
    </location>
</feature>
<feature type="transmembrane region" description="Helical" evidence="2">
    <location>
        <begin position="36"/>
        <end position="55"/>
    </location>
</feature>